<name>A0A9D2DWD7_9FIRM</name>
<evidence type="ECO:0000256" key="2">
    <source>
        <dbReference type="ARBA" id="ARBA00022801"/>
    </source>
</evidence>
<dbReference type="InterPro" id="IPR048950">
    <property type="entry name" value="Ppx_GppA_C"/>
</dbReference>
<evidence type="ECO:0000313" key="5">
    <source>
        <dbReference type="EMBL" id="HIZ24260.1"/>
    </source>
</evidence>
<dbReference type="InterPro" id="IPR003695">
    <property type="entry name" value="Ppx_GppA_N"/>
</dbReference>
<dbReference type="PANTHER" id="PTHR30005">
    <property type="entry name" value="EXOPOLYPHOSPHATASE"/>
    <property type="match status" value="1"/>
</dbReference>
<dbReference type="GO" id="GO:0016787">
    <property type="term" value="F:hydrolase activity"/>
    <property type="evidence" value="ECO:0007669"/>
    <property type="project" value="UniProtKB-KW"/>
</dbReference>
<sequence>MERTALEAEMQTSEKIGIIDLGSNSARLVIVRLFGGGYFMVEDELKESVRLGQDMDRDGFLKPQRVAETNKTLKMFKRLCDASGVTRIIAVATAAVRRAKNQRSFLDEIQATCGIRVEVLSEEAEATFVYRGVINSMDIPKGIILEIGGGSTKIIYYNRRTVLHYASLSFGAVTLTDLFADDGVSPEEQTRKIEEFFTEQFKKIEWLADVEPDVQMIGVGGSFRNLYKINRLVRKYPLNTVHNYSFAVEDFRSIYEMVRVLDVEKRKRIRGLSPARADIMPAALAIIKAFTDYLHIESFTIGGSGLREGIMFNQAVPQTVERPILDVLGYSLTTLVKYYGCNEKHVEHTVRLSIQLFKQLRVLHKFPRVYLKVLKIAASLHDSGREVRYYDHEQHSRYIILNSGIYGATHREIVLAAFVAGCSRKGDLNAAEWARYKDIVTEEDQEIVKKLGVLLRIGEALDRSGMGVVTGINCDVLGDSVIMKTELAGDAALEIRQAMEAGADFKRTFRKNLEIL</sequence>
<dbReference type="SUPFAM" id="SSF53067">
    <property type="entry name" value="Actin-like ATPase domain"/>
    <property type="match status" value="2"/>
</dbReference>
<dbReference type="InterPro" id="IPR030673">
    <property type="entry name" value="PyroPPase_GppA_Ppx"/>
</dbReference>
<dbReference type="GO" id="GO:0006357">
    <property type="term" value="P:regulation of transcription by RNA polymerase II"/>
    <property type="evidence" value="ECO:0007669"/>
    <property type="project" value="TreeGrafter"/>
</dbReference>
<reference evidence="5" key="1">
    <citation type="journal article" date="2021" name="PeerJ">
        <title>Extensive microbial diversity within the chicken gut microbiome revealed by metagenomics and culture.</title>
        <authorList>
            <person name="Gilroy R."/>
            <person name="Ravi A."/>
            <person name="Getino M."/>
            <person name="Pursley I."/>
            <person name="Horton D.L."/>
            <person name="Alikhan N.F."/>
            <person name="Baker D."/>
            <person name="Gharbi K."/>
            <person name="Hall N."/>
            <person name="Watson M."/>
            <person name="Adriaenssens E.M."/>
            <person name="Foster-Nyarko E."/>
            <person name="Jarju S."/>
            <person name="Secka A."/>
            <person name="Antonio M."/>
            <person name="Oren A."/>
            <person name="Chaudhuri R.R."/>
            <person name="La Ragione R."/>
            <person name="Hildebrand F."/>
            <person name="Pallen M.J."/>
        </authorList>
    </citation>
    <scope>NUCLEOTIDE SEQUENCE</scope>
    <source>
        <strain evidence="5">CHK33-5263</strain>
    </source>
</reference>
<dbReference type="InterPro" id="IPR043129">
    <property type="entry name" value="ATPase_NBD"/>
</dbReference>
<dbReference type="AlphaFoldDB" id="A0A9D2DWD7"/>
<dbReference type="CDD" id="cd24052">
    <property type="entry name" value="ASKHA_NBD_HpPPX-GppA-like"/>
    <property type="match status" value="1"/>
</dbReference>
<evidence type="ECO:0000259" key="3">
    <source>
        <dbReference type="Pfam" id="PF02541"/>
    </source>
</evidence>
<dbReference type="SUPFAM" id="SSF109604">
    <property type="entry name" value="HD-domain/PDEase-like"/>
    <property type="match status" value="1"/>
</dbReference>
<accession>A0A9D2DWD7</accession>
<reference evidence="5" key="2">
    <citation type="submission" date="2021-04" db="EMBL/GenBank/DDBJ databases">
        <authorList>
            <person name="Gilroy R."/>
        </authorList>
    </citation>
    <scope>NUCLEOTIDE SEQUENCE</scope>
    <source>
        <strain evidence="5">CHK33-5263</strain>
    </source>
</reference>
<dbReference type="PANTHER" id="PTHR30005:SF0">
    <property type="entry name" value="RETROGRADE REGULATION PROTEIN 2"/>
    <property type="match status" value="1"/>
</dbReference>
<dbReference type="Pfam" id="PF02541">
    <property type="entry name" value="Ppx-GppA"/>
    <property type="match status" value="1"/>
</dbReference>
<evidence type="ECO:0000256" key="1">
    <source>
        <dbReference type="ARBA" id="ARBA00007125"/>
    </source>
</evidence>
<dbReference type="Proteomes" id="UP000824044">
    <property type="component" value="Unassembled WGS sequence"/>
</dbReference>
<feature type="domain" description="Ppx/GppA phosphatase C-terminal" evidence="4">
    <location>
        <begin position="332"/>
        <end position="473"/>
    </location>
</feature>
<protein>
    <submittedName>
        <fullName evidence="5">Ppx/GppA family phosphatase</fullName>
    </submittedName>
</protein>
<dbReference type="PIRSF" id="PIRSF001267">
    <property type="entry name" value="Pyrophosphatase_GppA_Ppx"/>
    <property type="match status" value="1"/>
</dbReference>
<dbReference type="Gene3D" id="3.30.420.150">
    <property type="entry name" value="Exopolyphosphatase. Domain 2"/>
    <property type="match status" value="1"/>
</dbReference>
<feature type="domain" description="Ppx/GppA phosphatase N-terminal" evidence="3">
    <location>
        <begin position="43"/>
        <end position="314"/>
    </location>
</feature>
<dbReference type="Gene3D" id="1.10.3210.10">
    <property type="entry name" value="Hypothetical protein af1432"/>
    <property type="match status" value="1"/>
</dbReference>
<comment type="caution">
    <text evidence="5">The sequence shown here is derived from an EMBL/GenBank/DDBJ whole genome shotgun (WGS) entry which is preliminary data.</text>
</comment>
<evidence type="ECO:0000313" key="6">
    <source>
        <dbReference type="Proteomes" id="UP000824044"/>
    </source>
</evidence>
<dbReference type="Gene3D" id="3.30.420.40">
    <property type="match status" value="1"/>
</dbReference>
<keyword evidence="2" id="KW-0378">Hydrolase</keyword>
<comment type="similarity">
    <text evidence="1">Belongs to the GppA/Ppx family.</text>
</comment>
<evidence type="ECO:0000259" key="4">
    <source>
        <dbReference type="Pfam" id="PF21447"/>
    </source>
</evidence>
<proteinExistence type="inferred from homology"/>
<dbReference type="InterPro" id="IPR050273">
    <property type="entry name" value="GppA/Ppx_hydrolase"/>
</dbReference>
<gene>
    <name evidence="5" type="ORF">H9812_02135</name>
</gene>
<dbReference type="EMBL" id="DXBS01000043">
    <property type="protein sequence ID" value="HIZ24260.1"/>
    <property type="molecule type" value="Genomic_DNA"/>
</dbReference>
<dbReference type="Pfam" id="PF21447">
    <property type="entry name" value="Ppx-GppA_III"/>
    <property type="match status" value="1"/>
</dbReference>
<organism evidence="5 6">
    <name type="scientific">Candidatus Gallimonas intestinigallinarum</name>
    <dbReference type="NCBI Taxonomy" id="2838604"/>
    <lineage>
        <taxon>Bacteria</taxon>
        <taxon>Bacillati</taxon>
        <taxon>Bacillota</taxon>
        <taxon>Clostridia</taxon>
        <taxon>Candidatus Gallimonas</taxon>
    </lineage>
</organism>